<name>A0A543G0K3_9FLAO</name>
<reference evidence="1 2" key="1">
    <citation type="submission" date="2019-06" db="EMBL/GenBank/DDBJ databases">
        <title>Genomic Encyclopedia of Archaeal and Bacterial Type Strains, Phase II (KMG-II): from individual species to whole genera.</title>
        <authorList>
            <person name="Goeker M."/>
        </authorList>
    </citation>
    <scope>NUCLEOTIDE SEQUENCE [LARGE SCALE GENOMIC DNA]</scope>
    <source>
        <strain evidence="1 2">DSM 24789</strain>
    </source>
</reference>
<dbReference type="RefSeq" id="WP_089079342.1">
    <property type="nucleotide sequence ID" value="NZ_VFPJ01000001.1"/>
</dbReference>
<dbReference type="AlphaFoldDB" id="A0A543G0K3"/>
<evidence type="ECO:0000313" key="1">
    <source>
        <dbReference type="EMBL" id="TQM39585.1"/>
    </source>
</evidence>
<sequence>MPKYICKYGNPINLSDIPSPNQLLMIEDVDYDKFFEKIDAEELYEEMMLVVRCDTCKRLYVFESGFDEEPIMYKIEEGVWNKRI</sequence>
<comment type="caution">
    <text evidence="1">The sequence shown here is derived from an EMBL/GenBank/DDBJ whole genome shotgun (WGS) entry which is preliminary data.</text>
</comment>
<dbReference type="Proteomes" id="UP000320773">
    <property type="component" value="Unassembled WGS sequence"/>
</dbReference>
<proteinExistence type="predicted"/>
<accession>A0A543G0K3</accession>
<dbReference type="EMBL" id="VFPJ01000001">
    <property type="protein sequence ID" value="TQM39585.1"/>
    <property type="molecule type" value="Genomic_DNA"/>
</dbReference>
<organism evidence="1 2">
    <name type="scientific">Flavobacterium branchiophilum</name>
    <dbReference type="NCBI Taxonomy" id="55197"/>
    <lineage>
        <taxon>Bacteria</taxon>
        <taxon>Pseudomonadati</taxon>
        <taxon>Bacteroidota</taxon>
        <taxon>Flavobacteriia</taxon>
        <taxon>Flavobacteriales</taxon>
        <taxon>Flavobacteriaceae</taxon>
        <taxon>Flavobacterium</taxon>
    </lineage>
</organism>
<protein>
    <submittedName>
        <fullName evidence="1">Uncharacterized protein</fullName>
    </submittedName>
</protein>
<gene>
    <name evidence="1" type="ORF">BC670_0391</name>
</gene>
<evidence type="ECO:0000313" key="2">
    <source>
        <dbReference type="Proteomes" id="UP000320773"/>
    </source>
</evidence>